<dbReference type="GO" id="GO:0047656">
    <property type="term" value="F:alpha,alpha-trehalose phosphorylase activity"/>
    <property type="evidence" value="ECO:0007669"/>
    <property type="project" value="UniProtKB-EC"/>
</dbReference>
<gene>
    <name evidence="1" type="ORF">JCM19274_3873</name>
</gene>
<dbReference type="SUPFAM" id="SSF74650">
    <property type="entry name" value="Galactose mutarotase-like"/>
    <property type="match status" value="1"/>
</dbReference>
<keyword evidence="1" id="KW-0328">Glycosyltransferase</keyword>
<reference evidence="1" key="1">
    <citation type="journal article" date="2014" name="Genome Announc.">
        <title>Draft Genome Sequences of Marine Flavobacterium Algibacter lectus Strains SS8 and NR4.</title>
        <authorList>
            <person name="Takatani N."/>
            <person name="Nakanishi M."/>
            <person name="Meirelles P."/>
            <person name="Mino S."/>
            <person name="Suda W."/>
            <person name="Oshima K."/>
            <person name="Hattori M."/>
            <person name="Ohkuma M."/>
            <person name="Hosokawa M."/>
            <person name="Miyashita K."/>
            <person name="Thompson F.L."/>
            <person name="Niwa A."/>
            <person name="Sawabe T."/>
            <person name="Sawabe T."/>
        </authorList>
    </citation>
    <scope>NUCLEOTIDE SEQUENCE [LARGE SCALE GENOMIC DNA]</scope>
    <source>
        <strain evidence="1">JCM 19274</strain>
    </source>
</reference>
<dbReference type="InterPro" id="IPR011013">
    <property type="entry name" value="Gal_mutarotase_sf_dom"/>
</dbReference>
<dbReference type="GO" id="GO:0005975">
    <property type="term" value="P:carbohydrate metabolic process"/>
    <property type="evidence" value="ECO:0007669"/>
    <property type="project" value="InterPro"/>
</dbReference>
<dbReference type="EMBL" id="BBNU01000014">
    <property type="protein sequence ID" value="GAL81129.1"/>
    <property type="molecule type" value="Genomic_DNA"/>
</dbReference>
<organism evidence="1 2">
    <name type="scientific">Algibacter lectus</name>
    <dbReference type="NCBI Taxonomy" id="221126"/>
    <lineage>
        <taxon>Bacteria</taxon>
        <taxon>Pseudomonadati</taxon>
        <taxon>Bacteroidota</taxon>
        <taxon>Flavobacteriia</taxon>
        <taxon>Flavobacteriales</taxon>
        <taxon>Flavobacteriaceae</taxon>
        <taxon>Algibacter</taxon>
    </lineage>
</organism>
<comment type="caution">
    <text evidence="1">The sequence shown here is derived from an EMBL/GenBank/DDBJ whole genome shotgun (WGS) entry which is preliminary data.</text>
</comment>
<dbReference type="EC" id="2.4.1.64" evidence="1"/>
<accession>A0A090X0A6</accession>
<sequence>MLWGQRANFEEQYSGPTFQGSYIAGVYYPDKTRVVGGKMDTPPNISQKY</sequence>
<evidence type="ECO:0000313" key="1">
    <source>
        <dbReference type="EMBL" id="GAL81129.1"/>
    </source>
</evidence>
<keyword evidence="1" id="KW-0808">Transferase</keyword>
<dbReference type="Proteomes" id="UP000029643">
    <property type="component" value="Unassembled WGS sequence"/>
</dbReference>
<name>A0A090X0A6_9FLAO</name>
<dbReference type="GO" id="GO:0030246">
    <property type="term" value="F:carbohydrate binding"/>
    <property type="evidence" value="ECO:0007669"/>
    <property type="project" value="InterPro"/>
</dbReference>
<evidence type="ECO:0000313" key="2">
    <source>
        <dbReference type="Proteomes" id="UP000029643"/>
    </source>
</evidence>
<dbReference type="EC" id="2.4.1.8" evidence="1"/>
<dbReference type="GO" id="GO:0050082">
    <property type="term" value="F:maltose phosphorylase activity"/>
    <property type="evidence" value="ECO:0007669"/>
    <property type="project" value="UniProtKB-EC"/>
</dbReference>
<dbReference type="InterPro" id="IPR037018">
    <property type="entry name" value="GH65_N"/>
</dbReference>
<dbReference type="Gene3D" id="2.70.98.40">
    <property type="entry name" value="Glycoside hydrolase, family 65, N-terminal domain"/>
    <property type="match status" value="1"/>
</dbReference>
<protein>
    <submittedName>
        <fullName evidence="1">Maltose phosphorylase</fullName>
        <ecNumber evidence="1">2.4.1.64</ecNumber>
        <ecNumber evidence="1">2.4.1.8</ecNumber>
    </submittedName>
</protein>
<dbReference type="AlphaFoldDB" id="A0A090X0A6"/>
<proteinExistence type="predicted"/>